<proteinExistence type="predicted"/>
<keyword evidence="1" id="KW-0472">Membrane</keyword>
<dbReference type="KEGG" id="bmet:BMMGA3_05215"/>
<accession>I3DYS6</accession>
<dbReference type="Proteomes" id="UP000027602">
    <property type="component" value="Chromosome"/>
</dbReference>
<organism evidence="2 3">
    <name type="scientific">Bacillus methanolicus (strain MGA3 / ATCC 53907)</name>
    <dbReference type="NCBI Taxonomy" id="796606"/>
    <lineage>
        <taxon>Bacteria</taxon>
        <taxon>Bacillati</taxon>
        <taxon>Bacillota</taxon>
        <taxon>Bacilli</taxon>
        <taxon>Bacillales</taxon>
        <taxon>Bacillaceae</taxon>
        <taxon>Bacillus</taxon>
    </lineage>
</organism>
<dbReference type="EMBL" id="CP007739">
    <property type="protein sequence ID" value="AIE59473.1"/>
    <property type="molecule type" value="Genomic_DNA"/>
</dbReference>
<evidence type="ECO:0000313" key="3">
    <source>
        <dbReference type="Proteomes" id="UP000027602"/>
    </source>
</evidence>
<evidence type="ECO:0000313" key="2">
    <source>
        <dbReference type="EMBL" id="AIE59473.1"/>
    </source>
</evidence>
<keyword evidence="1" id="KW-1133">Transmembrane helix</keyword>
<dbReference type="HOGENOM" id="CLU_195060_0_0_9"/>
<protein>
    <submittedName>
        <fullName evidence="2">Uncharacterized protein</fullName>
    </submittedName>
</protein>
<keyword evidence="1" id="KW-0812">Transmembrane</keyword>
<dbReference type="AlphaFoldDB" id="I3DYS6"/>
<dbReference type="eggNOG" id="ENOG5033BTM">
    <property type="taxonomic scope" value="Bacteria"/>
</dbReference>
<gene>
    <name evidence="2" type="ORF">BMMGA3_05215</name>
</gene>
<name>I3DYS6_BACMM</name>
<dbReference type="RefSeq" id="WP_003348733.1">
    <property type="nucleotide sequence ID" value="NZ_ADWW01000004.1"/>
</dbReference>
<sequence length="79" mass="8978">MSLFMTILLVAAIGVLVFAFRYTWSLAKSQKNVKGELDSEIPGPVQRHAYISNPIFLTYLIFFLLLILTIIFSALAIKW</sequence>
<reference evidence="2 3" key="1">
    <citation type="journal article" date="2015" name="BMC Genomics">
        <title>Transcriptome analysis of thermophilic methylotrophic Bacillus methanolicus MGA3 using RNA-sequencing provides detailed insights into its previously uncharted transcriptional landscape.</title>
        <authorList>
            <person name="Irla M."/>
            <person name="Neshat A."/>
            <person name="Brautaset T."/>
            <person name="Ruckert C."/>
            <person name="Kalinowski J."/>
            <person name="Wendisch V.F."/>
        </authorList>
    </citation>
    <scope>NUCLEOTIDE SEQUENCE [LARGE SCALE GENOMIC DNA]</scope>
    <source>
        <strain evidence="3">MGA3 / ATCC 53907</strain>
    </source>
</reference>
<evidence type="ECO:0000256" key="1">
    <source>
        <dbReference type="SAM" id="Phobius"/>
    </source>
</evidence>
<keyword evidence="3" id="KW-1185">Reference proteome</keyword>
<feature type="transmembrane region" description="Helical" evidence="1">
    <location>
        <begin position="56"/>
        <end position="77"/>
    </location>
</feature>
<dbReference type="OrthoDB" id="2454818at2"/>